<dbReference type="Proteomes" id="UP000321051">
    <property type="component" value="Unassembled WGS sequence"/>
</dbReference>
<accession>A0A510Y275</accession>
<dbReference type="GO" id="GO:0006935">
    <property type="term" value="P:chemotaxis"/>
    <property type="evidence" value="ECO:0007669"/>
    <property type="project" value="UniProtKB-UniRule"/>
</dbReference>
<dbReference type="AlphaFoldDB" id="A0A510Y275"/>
<comment type="similarity">
    <text evidence="3">Belongs to the CheD family.</text>
</comment>
<evidence type="ECO:0000256" key="1">
    <source>
        <dbReference type="ARBA" id="ARBA00022500"/>
    </source>
</evidence>
<evidence type="ECO:0000313" key="4">
    <source>
        <dbReference type="EMBL" id="GEK57416.1"/>
    </source>
</evidence>
<dbReference type="SUPFAM" id="SSF64438">
    <property type="entry name" value="CNF1/YfiH-like putative cysteine hydrolases"/>
    <property type="match status" value="1"/>
</dbReference>
<name>A0A510Y275_MARHA</name>
<dbReference type="STRING" id="1371.GCA_900166605_02462"/>
<dbReference type="InterPro" id="IPR011324">
    <property type="entry name" value="Cytotoxic_necrot_fac-like_cat"/>
</dbReference>
<proteinExistence type="inferred from homology"/>
<dbReference type="CDD" id="cd16352">
    <property type="entry name" value="CheD"/>
    <property type="match status" value="1"/>
</dbReference>
<keyword evidence="5" id="KW-1185">Reference proteome</keyword>
<keyword evidence="4" id="KW-0675">Receptor</keyword>
<comment type="function">
    <text evidence="3">Probably deamidates glutamine residues to glutamate on methyl-accepting chemotaxis receptors (MCPs), playing an important role in chemotaxis.</text>
</comment>
<reference evidence="4 5" key="1">
    <citation type="submission" date="2019-07" db="EMBL/GenBank/DDBJ databases">
        <title>Whole genome shotgun sequence of Marinococcus halophilus NBRC 102359.</title>
        <authorList>
            <person name="Hosoyama A."/>
            <person name="Uohara A."/>
            <person name="Ohji S."/>
            <person name="Ichikawa N."/>
        </authorList>
    </citation>
    <scope>NUCLEOTIDE SEQUENCE [LARGE SCALE GENOMIC DNA]</scope>
    <source>
        <strain evidence="4 5">NBRC 102359</strain>
    </source>
</reference>
<gene>
    <name evidence="3 4" type="primary">cheD</name>
    <name evidence="4" type="ORF">MHA01_03210</name>
</gene>
<dbReference type="EC" id="3.5.1.44" evidence="3"/>
<dbReference type="PANTHER" id="PTHR35147">
    <property type="entry name" value="CHEMORECEPTOR GLUTAMINE DEAMIDASE CHED-RELATED"/>
    <property type="match status" value="1"/>
</dbReference>
<protein>
    <recommendedName>
        <fullName evidence="3">Probable chemoreceptor glutamine deamidase CheD</fullName>
        <ecNumber evidence="3">3.5.1.44</ecNumber>
    </recommendedName>
</protein>
<dbReference type="Pfam" id="PF03975">
    <property type="entry name" value="CheD"/>
    <property type="match status" value="1"/>
</dbReference>
<dbReference type="RefSeq" id="WP_233133206.1">
    <property type="nucleotide sequence ID" value="NZ_BJUN01000001.1"/>
</dbReference>
<dbReference type="GO" id="GO:0050568">
    <property type="term" value="F:protein-glutamine glutaminase activity"/>
    <property type="evidence" value="ECO:0007669"/>
    <property type="project" value="UniProtKB-UniRule"/>
</dbReference>
<evidence type="ECO:0000313" key="5">
    <source>
        <dbReference type="Proteomes" id="UP000321051"/>
    </source>
</evidence>
<organism evidence="4 5">
    <name type="scientific">Marinococcus halophilus</name>
    <dbReference type="NCBI Taxonomy" id="1371"/>
    <lineage>
        <taxon>Bacteria</taxon>
        <taxon>Bacillati</taxon>
        <taxon>Bacillota</taxon>
        <taxon>Bacilli</taxon>
        <taxon>Bacillales</taxon>
        <taxon>Bacillaceae</taxon>
        <taxon>Marinococcus</taxon>
    </lineage>
</organism>
<evidence type="ECO:0000256" key="2">
    <source>
        <dbReference type="ARBA" id="ARBA00022801"/>
    </source>
</evidence>
<sequence length="167" mass="17962">MKNVDVKPAKVKVAMADMQWGQNGDILTTSGLGSCVGIVIYSLRCQCACLIHAMLPSSEMAREGQHVNEAKYADTAVKKAFTGFEERRIPIDSLEAKLAGGARMFQFQTDHLNIGKRNVEAAKELLAGRSVSLTAEETGGHIGRTIEFDVATGALRIKPTGGETIII</sequence>
<dbReference type="InterPro" id="IPR005659">
    <property type="entry name" value="Chemorcpt_Glu_NH3ase_CheD"/>
</dbReference>
<comment type="catalytic activity">
    <reaction evidence="3">
        <text>L-glutaminyl-[protein] + H2O = L-glutamyl-[protein] + NH4(+)</text>
        <dbReference type="Rhea" id="RHEA:16441"/>
        <dbReference type="Rhea" id="RHEA-COMP:10207"/>
        <dbReference type="Rhea" id="RHEA-COMP:10208"/>
        <dbReference type="ChEBI" id="CHEBI:15377"/>
        <dbReference type="ChEBI" id="CHEBI:28938"/>
        <dbReference type="ChEBI" id="CHEBI:29973"/>
        <dbReference type="ChEBI" id="CHEBI:30011"/>
        <dbReference type="EC" id="3.5.1.44"/>
    </reaction>
</comment>
<keyword evidence="2 3" id="KW-0378">Hydrolase</keyword>
<dbReference type="HAMAP" id="MF_01440">
    <property type="entry name" value="CheD"/>
    <property type="match status" value="1"/>
</dbReference>
<dbReference type="EMBL" id="BJUN01000001">
    <property type="protein sequence ID" value="GEK57416.1"/>
    <property type="molecule type" value="Genomic_DNA"/>
</dbReference>
<dbReference type="PANTHER" id="PTHR35147:SF1">
    <property type="entry name" value="CHEMORECEPTOR GLUTAMINE DEAMIDASE CHED-RELATED"/>
    <property type="match status" value="1"/>
</dbReference>
<keyword evidence="1 3" id="KW-0145">Chemotaxis</keyword>
<comment type="caution">
    <text evidence="4">The sequence shown here is derived from an EMBL/GenBank/DDBJ whole genome shotgun (WGS) entry which is preliminary data.</text>
</comment>
<evidence type="ECO:0000256" key="3">
    <source>
        <dbReference type="HAMAP-Rule" id="MF_01440"/>
    </source>
</evidence>
<dbReference type="InterPro" id="IPR038592">
    <property type="entry name" value="CheD-like_sf"/>
</dbReference>
<dbReference type="Gene3D" id="3.30.1330.200">
    <property type="match status" value="1"/>
</dbReference>